<dbReference type="InterPro" id="IPR049403">
    <property type="entry name" value="Ebp1_C"/>
</dbReference>
<feature type="compositionally biased region" description="Basic and acidic residues" evidence="1">
    <location>
        <begin position="217"/>
        <end position="229"/>
    </location>
</feature>
<dbReference type="AlphaFoldDB" id="A0A9P4V4W8"/>
<feature type="compositionally biased region" description="Basic and acidic residues" evidence="1">
    <location>
        <begin position="270"/>
        <end position="283"/>
    </location>
</feature>
<sequence>MSTPKPGSDPSKSHTTKLLNVSPEDQEELNKLDAIFDRIKHSRTPSTPYVLATPSLHPYQYRSPHDARSWMIGRLFEPNEDHLQYRTFLYREPYRDCFTLQQGEEDEVSQEQPKSQASNNSSQVPKKKMTLSAYKSKQANGVITPGSKKPSPNLPPTKLKQVQTNGATESAEKPEPAPQKLEPRSPKRPAPEPLAENPAAKRPREDPRLAEQPQKSDSTEAKKMVDRSEPSNSTPHGLPPLMSPVPQSLGNPYDLPPILSPTLPSTIQAELDRLETQRRRAESDASTSSTDRKPQRLPVPDIPAQKQDDGAKSGSRLRSVSVNGKSPNSVTPLRTGTPATGLLVKLKYGKKHATTVSKLLRLPPSRKTAISMDRKDQPATPKQRPVAGFKASETPPKKDIPKITSRPPDTSTSKAKANLGAPKLAEKRPRTDEDASLEVPAKRPRAHSNLERPTTPAEQTVSSPAFSNKSSAQKTQGPYSTPRKDLKAISMIRSSSAEGYDSTPGRSGATPAGSKHLDVKAPTSAPLGSKRQAESQALSQLSQKLNAMGRSLKHESQKILDKDKQGNKNDSKRAAVTSVECILSYMVAYHLQDQSSTIRKRPCDVEATWKTLFPLCMSYLERTKDFPALDGLHRYLGAVICAAICTHVAQRARATVKAHDSPHDPAQADPKPLNAGLMAQHFLSLQKLQHDARAVLPVEDLQKIYPKTWAGQERNAKLGREAERVSANNLSGPYFLPIQSDTTPIQAVRFGLKFLAEFCEKERLDYSLHINLEKLE</sequence>
<feature type="compositionally biased region" description="Basic and acidic residues" evidence="1">
    <location>
        <begin position="424"/>
        <end position="433"/>
    </location>
</feature>
<feature type="region of interest" description="Disordered" evidence="1">
    <location>
        <begin position="1"/>
        <end position="26"/>
    </location>
</feature>
<dbReference type="OrthoDB" id="284473at2759"/>
<evidence type="ECO:0000313" key="4">
    <source>
        <dbReference type="Proteomes" id="UP000799444"/>
    </source>
</evidence>
<evidence type="ECO:0000256" key="1">
    <source>
        <dbReference type="SAM" id="MobiDB-lite"/>
    </source>
</evidence>
<reference evidence="3" key="1">
    <citation type="journal article" date="2020" name="Stud. Mycol.">
        <title>101 Dothideomycetes genomes: a test case for predicting lifestyles and emergence of pathogens.</title>
        <authorList>
            <person name="Haridas S."/>
            <person name="Albert R."/>
            <person name="Binder M."/>
            <person name="Bloem J."/>
            <person name="Labutti K."/>
            <person name="Salamov A."/>
            <person name="Andreopoulos B."/>
            <person name="Baker S."/>
            <person name="Barry K."/>
            <person name="Bills G."/>
            <person name="Bluhm B."/>
            <person name="Cannon C."/>
            <person name="Castanera R."/>
            <person name="Culley D."/>
            <person name="Daum C."/>
            <person name="Ezra D."/>
            <person name="Gonzalez J."/>
            <person name="Henrissat B."/>
            <person name="Kuo A."/>
            <person name="Liang C."/>
            <person name="Lipzen A."/>
            <person name="Lutzoni F."/>
            <person name="Magnuson J."/>
            <person name="Mondo S."/>
            <person name="Nolan M."/>
            <person name="Ohm R."/>
            <person name="Pangilinan J."/>
            <person name="Park H.-J."/>
            <person name="Ramirez L."/>
            <person name="Alfaro M."/>
            <person name="Sun H."/>
            <person name="Tritt A."/>
            <person name="Yoshinaga Y."/>
            <person name="Zwiers L.-H."/>
            <person name="Turgeon B."/>
            <person name="Goodwin S."/>
            <person name="Spatafora J."/>
            <person name="Crous P."/>
            <person name="Grigoriev I."/>
        </authorList>
    </citation>
    <scope>NUCLEOTIDE SEQUENCE</scope>
    <source>
        <strain evidence="3">CBS 125425</strain>
    </source>
</reference>
<feature type="compositionally biased region" description="Basic and acidic residues" evidence="1">
    <location>
        <begin position="170"/>
        <end position="185"/>
    </location>
</feature>
<evidence type="ECO:0000259" key="2">
    <source>
        <dbReference type="Pfam" id="PF21204"/>
    </source>
</evidence>
<dbReference type="Pfam" id="PF21204">
    <property type="entry name" value="Ebp1_C"/>
    <property type="match status" value="1"/>
</dbReference>
<organism evidence="3 4">
    <name type="scientific">Polyplosphaeria fusca</name>
    <dbReference type="NCBI Taxonomy" id="682080"/>
    <lineage>
        <taxon>Eukaryota</taxon>
        <taxon>Fungi</taxon>
        <taxon>Dikarya</taxon>
        <taxon>Ascomycota</taxon>
        <taxon>Pezizomycotina</taxon>
        <taxon>Dothideomycetes</taxon>
        <taxon>Pleosporomycetidae</taxon>
        <taxon>Pleosporales</taxon>
        <taxon>Tetraplosphaeriaceae</taxon>
        <taxon>Polyplosphaeria</taxon>
    </lineage>
</organism>
<evidence type="ECO:0000313" key="3">
    <source>
        <dbReference type="EMBL" id="KAF2736831.1"/>
    </source>
</evidence>
<dbReference type="Proteomes" id="UP000799444">
    <property type="component" value="Unassembled WGS sequence"/>
</dbReference>
<feature type="compositionally biased region" description="Low complexity" evidence="1">
    <location>
        <begin position="534"/>
        <end position="547"/>
    </location>
</feature>
<feature type="compositionally biased region" description="Polar residues" evidence="1">
    <location>
        <begin position="316"/>
        <end position="338"/>
    </location>
</feature>
<feature type="domain" description="Ell binding protein Ebp1 C-terminal" evidence="2">
    <location>
        <begin position="522"/>
        <end position="633"/>
    </location>
</feature>
<proteinExistence type="predicted"/>
<protein>
    <recommendedName>
        <fullName evidence="2">Ell binding protein Ebp1 C-terminal domain-containing protein</fullName>
    </recommendedName>
</protein>
<feature type="compositionally biased region" description="Polar residues" evidence="1">
    <location>
        <begin position="456"/>
        <end position="479"/>
    </location>
</feature>
<dbReference type="EMBL" id="ML996121">
    <property type="protein sequence ID" value="KAF2736831.1"/>
    <property type="molecule type" value="Genomic_DNA"/>
</dbReference>
<accession>A0A9P4V4W8</accession>
<feature type="compositionally biased region" description="Polar residues" evidence="1">
    <location>
        <begin position="110"/>
        <end position="124"/>
    </location>
</feature>
<feature type="compositionally biased region" description="Basic and acidic residues" evidence="1">
    <location>
        <begin position="552"/>
        <end position="571"/>
    </location>
</feature>
<feature type="region of interest" description="Disordered" evidence="1">
    <location>
        <begin position="103"/>
        <end position="571"/>
    </location>
</feature>
<gene>
    <name evidence="3" type="ORF">EJ04DRAFT_142601</name>
</gene>
<name>A0A9P4V4W8_9PLEO</name>
<keyword evidence="4" id="KW-1185">Reference proteome</keyword>
<comment type="caution">
    <text evidence="3">The sequence shown here is derived from an EMBL/GenBank/DDBJ whole genome shotgun (WGS) entry which is preliminary data.</text>
</comment>